<comment type="caution">
    <text evidence="1">The sequence shown here is derived from an EMBL/GenBank/DDBJ whole genome shotgun (WGS) entry which is preliminary data.</text>
</comment>
<organism evidence="1 2">
    <name type="scientific">Symbiodinium pilosum</name>
    <name type="common">Dinoflagellate</name>
    <dbReference type="NCBI Taxonomy" id="2952"/>
    <lineage>
        <taxon>Eukaryota</taxon>
        <taxon>Sar</taxon>
        <taxon>Alveolata</taxon>
        <taxon>Dinophyceae</taxon>
        <taxon>Suessiales</taxon>
        <taxon>Symbiodiniaceae</taxon>
        <taxon>Symbiodinium</taxon>
    </lineage>
</organism>
<accession>A0A812Q7V4</accession>
<sequence length="140" mass="15674">MGPSDSGAIRRLGLYGRLLTQALKRECADLDFQVGVRSRRGSSRQLSAHLLSCDFVAPDPMDLTQQHYLEFTGGPDSFLPLDTLAGFVERGTVLPQPKAQHDLRCHRCGQFFGDSMRQLVLHLRRRLLIIGPALHDNNHV</sequence>
<dbReference type="Gene3D" id="3.30.428.10">
    <property type="entry name" value="HIT-like"/>
    <property type="match status" value="1"/>
</dbReference>
<name>A0A812Q7V4_SYMPI</name>
<dbReference type="Proteomes" id="UP000649617">
    <property type="component" value="Unassembled WGS sequence"/>
</dbReference>
<evidence type="ECO:0000313" key="1">
    <source>
        <dbReference type="EMBL" id="CAE7360383.1"/>
    </source>
</evidence>
<proteinExistence type="predicted"/>
<dbReference type="AlphaFoldDB" id="A0A812Q7V4"/>
<keyword evidence="2" id="KW-1185">Reference proteome</keyword>
<protein>
    <submittedName>
        <fullName evidence="1">Alkbh3 protein</fullName>
    </submittedName>
</protein>
<gene>
    <name evidence="1" type="primary">Alkbh3</name>
    <name evidence="1" type="ORF">SPIL2461_LOCUS8618</name>
</gene>
<dbReference type="EMBL" id="CAJNIZ010014335">
    <property type="protein sequence ID" value="CAE7360383.1"/>
    <property type="molecule type" value="Genomic_DNA"/>
</dbReference>
<dbReference type="InterPro" id="IPR036265">
    <property type="entry name" value="HIT-like_sf"/>
</dbReference>
<reference evidence="1" key="1">
    <citation type="submission" date="2021-02" db="EMBL/GenBank/DDBJ databases">
        <authorList>
            <person name="Dougan E. K."/>
            <person name="Rhodes N."/>
            <person name="Thang M."/>
            <person name="Chan C."/>
        </authorList>
    </citation>
    <scope>NUCLEOTIDE SEQUENCE</scope>
</reference>
<evidence type="ECO:0000313" key="2">
    <source>
        <dbReference type="Proteomes" id="UP000649617"/>
    </source>
</evidence>